<comment type="caution">
    <text evidence="8">Lacks conserved residue(s) required for the propagation of feature annotation.</text>
</comment>
<dbReference type="EMBL" id="CAACVG010012492">
    <property type="protein sequence ID" value="VEN60358.1"/>
    <property type="molecule type" value="Genomic_DNA"/>
</dbReference>
<evidence type="ECO:0000256" key="6">
    <source>
        <dbReference type="ARBA" id="ARBA00023170"/>
    </source>
</evidence>
<evidence type="ECO:0000256" key="7">
    <source>
        <dbReference type="ARBA" id="ARBA00023224"/>
    </source>
</evidence>
<dbReference type="PANTHER" id="PTHR21143">
    <property type="entry name" value="INVERTEBRATE GUSTATORY RECEPTOR"/>
    <property type="match status" value="1"/>
</dbReference>
<proteinExistence type="inferred from homology"/>
<dbReference type="GO" id="GO:0030425">
    <property type="term" value="C:dendrite"/>
    <property type="evidence" value="ECO:0007669"/>
    <property type="project" value="TreeGrafter"/>
</dbReference>
<evidence type="ECO:0000313" key="9">
    <source>
        <dbReference type="EMBL" id="VEN60358.1"/>
    </source>
</evidence>
<comment type="function">
    <text evidence="8">Gustatory receptor which mediates acceptance or avoidance behavior, depending on its substrates.</text>
</comment>
<feature type="transmembrane region" description="Helical" evidence="8">
    <location>
        <begin position="224"/>
        <end position="248"/>
    </location>
</feature>
<keyword evidence="10" id="KW-1185">Reference proteome</keyword>
<accession>A0A653DLY7</accession>
<keyword evidence="6 8" id="KW-0675">Receptor</keyword>
<feature type="transmembrane region" description="Helical" evidence="8">
    <location>
        <begin position="54"/>
        <end position="73"/>
    </location>
</feature>
<dbReference type="Proteomes" id="UP000410492">
    <property type="component" value="Unassembled WGS sequence"/>
</dbReference>
<keyword evidence="2 8" id="KW-1003">Cell membrane</keyword>
<comment type="subcellular location">
    <subcellularLocation>
        <location evidence="1 8">Cell membrane</location>
        <topology evidence="1 8">Multi-pass membrane protein</topology>
    </subcellularLocation>
</comment>
<evidence type="ECO:0000313" key="10">
    <source>
        <dbReference type="Proteomes" id="UP000410492"/>
    </source>
</evidence>
<keyword evidence="3 8" id="KW-0812">Transmembrane</keyword>
<dbReference type="GO" id="GO:0008049">
    <property type="term" value="P:male courtship behavior"/>
    <property type="evidence" value="ECO:0007669"/>
    <property type="project" value="TreeGrafter"/>
</dbReference>
<keyword evidence="5 8" id="KW-0472">Membrane</keyword>
<dbReference type="GO" id="GO:0050909">
    <property type="term" value="P:sensory perception of taste"/>
    <property type="evidence" value="ECO:0007669"/>
    <property type="project" value="InterPro"/>
</dbReference>
<protein>
    <recommendedName>
        <fullName evidence="8">Gustatory receptor</fullName>
    </recommendedName>
</protein>
<keyword evidence="4 8" id="KW-1133">Transmembrane helix</keyword>
<evidence type="ECO:0000256" key="1">
    <source>
        <dbReference type="ARBA" id="ARBA00004651"/>
    </source>
</evidence>
<dbReference type="GO" id="GO:0007635">
    <property type="term" value="P:chemosensory behavior"/>
    <property type="evidence" value="ECO:0007669"/>
    <property type="project" value="TreeGrafter"/>
</dbReference>
<dbReference type="GO" id="GO:0007165">
    <property type="term" value="P:signal transduction"/>
    <property type="evidence" value="ECO:0007669"/>
    <property type="project" value="UniProtKB-KW"/>
</dbReference>
<dbReference type="PANTHER" id="PTHR21143:SF133">
    <property type="entry name" value="GUSTATORY AND PHEROMONE RECEPTOR 32A-RELATED"/>
    <property type="match status" value="1"/>
</dbReference>
<dbReference type="GO" id="GO:0030424">
    <property type="term" value="C:axon"/>
    <property type="evidence" value="ECO:0007669"/>
    <property type="project" value="TreeGrafter"/>
</dbReference>
<comment type="similarity">
    <text evidence="8">Belongs to the insect chemoreceptor superfamily. Gustatory receptor (GR) family.</text>
</comment>
<dbReference type="InterPro" id="IPR013604">
    <property type="entry name" value="7TM_chemorcpt"/>
</dbReference>
<dbReference type="OrthoDB" id="6366728at2759"/>
<evidence type="ECO:0000256" key="4">
    <source>
        <dbReference type="ARBA" id="ARBA00022989"/>
    </source>
</evidence>
<feature type="transmembrane region" description="Helical" evidence="8">
    <location>
        <begin position="260"/>
        <end position="283"/>
    </location>
</feature>
<evidence type="ECO:0000256" key="2">
    <source>
        <dbReference type="ARBA" id="ARBA00022475"/>
    </source>
</evidence>
<evidence type="ECO:0000256" key="8">
    <source>
        <dbReference type="RuleBase" id="RU363108"/>
    </source>
</evidence>
<organism evidence="9 10">
    <name type="scientific">Callosobruchus maculatus</name>
    <name type="common">Southern cowpea weevil</name>
    <name type="synonym">Pulse bruchid</name>
    <dbReference type="NCBI Taxonomy" id="64391"/>
    <lineage>
        <taxon>Eukaryota</taxon>
        <taxon>Metazoa</taxon>
        <taxon>Ecdysozoa</taxon>
        <taxon>Arthropoda</taxon>
        <taxon>Hexapoda</taxon>
        <taxon>Insecta</taxon>
        <taxon>Pterygota</taxon>
        <taxon>Neoptera</taxon>
        <taxon>Endopterygota</taxon>
        <taxon>Coleoptera</taxon>
        <taxon>Polyphaga</taxon>
        <taxon>Cucujiformia</taxon>
        <taxon>Chrysomeloidea</taxon>
        <taxon>Chrysomelidae</taxon>
        <taxon>Bruchinae</taxon>
        <taxon>Bruchini</taxon>
        <taxon>Callosobruchus</taxon>
    </lineage>
</organism>
<evidence type="ECO:0000256" key="5">
    <source>
        <dbReference type="ARBA" id="ARBA00023136"/>
    </source>
</evidence>
<evidence type="ECO:0000256" key="3">
    <source>
        <dbReference type="ARBA" id="ARBA00022692"/>
    </source>
</evidence>
<keyword evidence="7 8" id="KW-0807">Transducer</keyword>
<dbReference type="Pfam" id="PF08395">
    <property type="entry name" value="7tm_7"/>
    <property type="match status" value="1"/>
</dbReference>
<feature type="transmembrane region" description="Helical" evidence="8">
    <location>
        <begin position="24"/>
        <end position="42"/>
    </location>
</feature>
<dbReference type="GO" id="GO:0005886">
    <property type="term" value="C:plasma membrane"/>
    <property type="evidence" value="ECO:0007669"/>
    <property type="project" value="UniProtKB-SubCell"/>
</dbReference>
<reference evidence="9 10" key="1">
    <citation type="submission" date="2019-01" db="EMBL/GenBank/DDBJ databases">
        <authorList>
            <person name="Sayadi A."/>
        </authorList>
    </citation>
    <scope>NUCLEOTIDE SEQUENCE [LARGE SCALE GENOMIC DNA]</scope>
</reference>
<dbReference type="AlphaFoldDB" id="A0A653DLY7"/>
<name>A0A653DLY7_CALMS</name>
<feature type="transmembrane region" description="Helical" evidence="8">
    <location>
        <begin position="114"/>
        <end position="134"/>
    </location>
</feature>
<dbReference type="GO" id="GO:0043025">
    <property type="term" value="C:neuronal cell body"/>
    <property type="evidence" value="ECO:0007669"/>
    <property type="project" value="TreeGrafter"/>
</dbReference>
<sequence>MGGKLVCDQPEALRTTSPTLRMRIISAIRLSCILSLTLLFFYNSKYTKDRLFFQFPYAITNLLSLLLGIELNVRHSTFRTNELQLLKSLVQFDVSYSKYVDENYKGNDGYLSKIFVTVLFVVSVTISTSLPFGASDTDWYLLIPEVIGKINGDWCWLSIIIHVQEIKFRYDKLNNQVKNLGNNKEEPTFIVSPNPPETDTASRLYYINRLHYKLYGIINSFSDLYSVALLVVPLQSVYHIMVDLHYLYQTVFLQPSAMSTGYTILHSCRMVTLFLHMIVLGYICEEACNRANIMPVLLHQYRNDFFDMKMESHIQMYSLQHLHQKVAISALGFFYVDVASVYTHTARILTYLLILIQFDKPPVEI</sequence>
<gene>
    <name evidence="9" type="ORF">CALMAC_LOCUS18084</name>
</gene>